<organism evidence="1 2">
    <name type="scientific">Allacma fusca</name>
    <dbReference type="NCBI Taxonomy" id="39272"/>
    <lineage>
        <taxon>Eukaryota</taxon>
        <taxon>Metazoa</taxon>
        <taxon>Ecdysozoa</taxon>
        <taxon>Arthropoda</taxon>
        <taxon>Hexapoda</taxon>
        <taxon>Collembola</taxon>
        <taxon>Symphypleona</taxon>
        <taxon>Sminthuridae</taxon>
        <taxon>Allacma</taxon>
    </lineage>
</organism>
<dbReference type="EMBL" id="CAJVCH010447188">
    <property type="protein sequence ID" value="CAG7819335.1"/>
    <property type="molecule type" value="Genomic_DNA"/>
</dbReference>
<name>A0A8J2KRA6_9HEXA</name>
<dbReference type="AlphaFoldDB" id="A0A8J2KRA6"/>
<dbReference type="Proteomes" id="UP000708208">
    <property type="component" value="Unassembled WGS sequence"/>
</dbReference>
<evidence type="ECO:0000313" key="1">
    <source>
        <dbReference type="EMBL" id="CAG7819335.1"/>
    </source>
</evidence>
<sequence length="83" mass="9185">MALVEVDLKPTLAEDTVTSALMSAETVVTSTIAHVESQTDFRNDVLRLLKLVGQSYCLDLIIERINFSHARTVTINVLILLLT</sequence>
<accession>A0A8J2KRA6</accession>
<gene>
    <name evidence="1" type="ORF">AFUS01_LOCUS29793</name>
</gene>
<keyword evidence="2" id="KW-1185">Reference proteome</keyword>
<evidence type="ECO:0000313" key="2">
    <source>
        <dbReference type="Proteomes" id="UP000708208"/>
    </source>
</evidence>
<proteinExistence type="predicted"/>
<comment type="caution">
    <text evidence="1">The sequence shown here is derived from an EMBL/GenBank/DDBJ whole genome shotgun (WGS) entry which is preliminary data.</text>
</comment>
<reference evidence="1" key="1">
    <citation type="submission" date="2021-06" db="EMBL/GenBank/DDBJ databases">
        <authorList>
            <person name="Hodson N. C."/>
            <person name="Mongue J. A."/>
            <person name="Jaron S. K."/>
        </authorList>
    </citation>
    <scope>NUCLEOTIDE SEQUENCE</scope>
</reference>
<protein>
    <submittedName>
        <fullName evidence="1">Uncharacterized protein</fullName>
    </submittedName>
</protein>